<sequence>MIQYDPKRGIALSVCASAMFALLSAYATLLAPLSGLDIFAWRIIWTVPGALLLVALRKRLPILRQLLYRMVTEPALGVAMIVSAALLGAQLWVFLWAPLHGRMLEVSLGYFLLPLMMVLVGRFYYHERLDGLQWSAVACAAAGVAHELWVTGAFSWPTLLVAIGYPPYFVLRRKINQDSLAMFTVEMALLLPVAIVVAFSSDSLPMISGRLDMWCVLLPGLGALSTIALASYLKASRLLPVALFGILGYVEPVLLVLVSITLLGETLSAAQLATYIPIWIAVALTALHSVRLVRFAPG</sequence>
<feature type="transmembrane region" description="Helical" evidence="8">
    <location>
        <begin position="238"/>
        <end position="260"/>
    </location>
</feature>
<evidence type="ECO:0000256" key="2">
    <source>
        <dbReference type="ARBA" id="ARBA00007362"/>
    </source>
</evidence>
<keyword evidence="5 8" id="KW-0812">Transmembrane</keyword>
<evidence type="ECO:0000256" key="4">
    <source>
        <dbReference type="ARBA" id="ARBA00022475"/>
    </source>
</evidence>
<keyword evidence="4" id="KW-1003">Cell membrane</keyword>
<evidence type="ECO:0000256" key="7">
    <source>
        <dbReference type="ARBA" id="ARBA00023136"/>
    </source>
</evidence>
<evidence type="ECO:0000313" key="10">
    <source>
        <dbReference type="Proteomes" id="UP000215158"/>
    </source>
</evidence>
<dbReference type="AlphaFoldDB" id="A0A248VST7"/>
<dbReference type="GO" id="GO:0005886">
    <property type="term" value="C:plasma membrane"/>
    <property type="evidence" value="ECO:0007669"/>
    <property type="project" value="UniProtKB-SubCell"/>
</dbReference>
<dbReference type="NCBIfam" id="TIGR00688">
    <property type="entry name" value="rarD"/>
    <property type="match status" value="1"/>
</dbReference>
<dbReference type="RefSeq" id="WP_095421941.1">
    <property type="nucleotide sequence ID" value="NZ_CP022990.1"/>
</dbReference>
<proteinExistence type="inferred from homology"/>
<feature type="transmembrane region" description="Helical" evidence="8">
    <location>
        <begin position="39"/>
        <end position="56"/>
    </location>
</feature>
<name>A0A248VST7_9BURK</name>
<dbReference type="Proteomes" id="UP000215158">
    <property type="component" value="Chromosome 2"/>
</dbReference>
<accession>A0A248VST7</accession>
<keyword evidence="6 8" id="KW-1133">Transmembrane helix</keyword>
<evidence type="ECO:0000256" key="5">
    <source>
        <dbReference type="ARBA" id="ARBA00022692"/>
    </source>
</evidence>
<feature type="transmembrane region" description="Helical" evidence="8">
    <location>
        <begin position="211"/>
        <end position="231"/>
    </location>
</feature>
<keyword evidence="3" id="KW-0813">Transport</keyword>
<protein>
    <submittedName>
        <fullName evidence="9">Protein RarD</fullName>
    </submittedName>
</protein>
<evidence type="ECO:0000256" key="6">
    <source>
        <dbReference type="ARBA" id="ARBA00022989"/>
    </source>
</evidence>
<keyword evidence="7 8" id="KW-0472">Membrane</keyword>
<evidence type="ECO:0000256" key="8">
    <source>
        <dbReference type="SAM" id="Phobius"/>
    </source>
</evidence>
<dbReference type="InterPro" id="IPR004626">
    <property type="entry name" value="RarD"/>
</dbReference>
<evidence type="ECO:0000256" key="3">
    <source>
        <dbReference type="ARBA" id="ARBA00022448"/>
    </source>
</evidence>
<keyword evidence="10" id="KW-1185">Reference proteome</keyword>
<feature type="transmembrane region" description="Helical" evidence="8">
    <location>
        <begin position="76"/>
        <end position="95"/>
    </location>
</feature>
<dbReference type="InterPro" id="IPR037185">
    <property type="entry name" value="EmrE-like"/>
</dbReference>
<feature type="transmembrane region" description="Helical" evidence="8">
    <location>
        <begin position="107"/>
        <end position="125"/>
    </location>
</feature>
<comment type="similarity">
    <text evidence="2">Belongs to the EamA transporter family.</text>
</comment>
<evidence type="ECO:0000313" key="9">
    <source>
        <dbReference type="EMBL" id="ASW02057.1"/>
    </source>
</evidence>
<feature type="transmembrane region" description="Helical" evidence="8">
    <location>
        <begin position="180"/>
        <end position="199"/>
    </location>
</feature>
<dbReference type="KEGG" id="parb:CJU94_28470"/>
<dbReference type="OrthoDB" id="3250831at2"/>
<organism evidence="9 10">
    <name type="scientific">Paraburkholderia aromaticivorans</name>
    <dbReference type="NCBI Taxonomy" id="2026199"/>
    <lineage>
        <taxon>Bacteria</taxon>
        <taxon>Pseudomonadati</taxon>
        <taxon>Pseudomonadota</taxon>
        <taxon>Betaproteobacteria</taxon>
        <taxon>Burkholderiales</taxon>
        <taxon>Burkholderiaceae</taxon>
        <taxon>Paraburkholderia</taxon>
    </lineage>
</organism>
<reference evidence="9 10" key="1">
    <citation type="submission" date="2017-08" db="EMBL/GenBank/DDBJ databases">
        <title>Identification and genetic characteristics of simultaneous BTEX- and naphthalene-degrading Paraburkholderia sp. BN5 isolated from petroleum-contaminated soil.</title>
        <authorList>
            <person name="Lee Y."/>
            <person name="Jeon C.O."/>
        </authorList>
    </citation>
    <scope>NUCLEOTIDE SEQUENCE [LARGE SCALE GENOMIC DNA]</scope>
    <source>
        <strain evidence="9 10">BN5</strain>
    </source>
</reference>
<dbReference type="SUPFAM" id="SSF103481">
    <property type="entry name" value="Multidrug resistance efflux transporter EmrE"/>
    <property type="match status" value="2"/>
</dbReference>
<feature type="transmembrane region" description="Helical" evidence="8">
    <location>
        <begin position="12"/>
        <end position="33"/>
    </location>
</feature>
<feature type="transmembrane region" description="Helical" evidence="8">
    <location>
        <begin position="272"/>
        <end position="293"/>
    </location>
</feature>
<dbReference type="EMBL" id="CP022990">
    <property type="protein sequence ID" value="ASW02057.1"/>
    <property type="molecule type" value="Genomic_DNA"/>
</dbReference>
<gene>
    <name evidence="9" type="primary">rarD</name>
    <name evidence="9" type="ORF">CJU94_28470</name>
</gene>
<evidence type="ECO:0000256" key="1">
    <source>
        <dbReference type="ARBA" id="ARBA00004651"/>
    </source>
</evidence>
<comment type="subcellular location">
    <subcellularLocation>
        <location evidence="1">Cell membrane</location>
        <topology evidence="1">Multi-pass membrane protein</topology>
    </subcellularLocation>
</comment>